<dbReference type="EnsemblMetazoa" id="CapteT190435">
    <property type="protein sequence ID" value="CapteP190435"/>
    <property type="gene ID" value="CapteG190435"/>
</dbReference>
<sequence>MLLEQKWLVHWSCCLENVTKGLSMKRTSTVLLLCIYAAFANSIDAAKLLLDKKCKKCKKDCEGRTAAELAKMLGYGDIVQLLSNVIGLGLRKSDIYNCKHYNKIVSPKSMGCYEEFTDELLKQEYQETFLKEENELVKGEVRALMERFSEQFAHSVHVSIDWPVPLDFSKCQLYGLFRDGYDDLDLTSTDYEEVLLKSLPSAAIDAYVLGKTSNIC</sequence>
<accession>R7VCZ3</accession>
<dbReference type="EMBL" id="AMQN01017477">
    <property type="status" value="NOT_ANNOTATED_CDS"/>
    <property type="molecule type" value="Genomic_DNA"/>
</dbReference>
<name>R7VCZ3_CAPTE</name>
<dbReference type="Gene3D" id="1.25.40.20">
    <property type="entry name" value="Ankyrin repeat-containing domain"/>
    <property type="match status" value="1"/>
</dbReference>
<reference evidence="3" key="1">
    <citation type="submission" date="2012-12" db="EMBL/GenBank/DDBJ databases">
        <authorList>
            <person name="Hellsten U."/>
            <person name="Grimwood J."/>
            <person name="Chapman J.A."/>
            <person name="Shapiro H."/>
            <person name="Aerts A."/>
            <person name="Otillar R.P."/>
            <person name="Terry A.Y."/>
            <person name="Boore J.L."/>
            <person name="Simakov O."/>
            <person name="Marletaz F."/>
            <person name="Cho S.-J."/>
            <person name="Edsinger-Gonzales E."/>
            <person name="Havlak P."/>
            <person name="Kuo D.-H."/>
            <person name="Larsson T."/>
            <person name="Lv J."/>
            <person name="Arendt D."/>
            <person name="Savage R."/>
            <person name="Osoegawa K."/>
            <person name="de Jong P."/>
            <person name="Lindberg D.R."/>
            <person name="Seaver E.C."/>
            <person name="Weisblat D.A."/>
            <person name="Putnam N.H."/>
            <person name="Grigoriev I.V."/>
            <person name="Rokhsar D.S."/>
        </authorList>
    </citation>
    <scope>NUCLEOTIDE SEQUENCE</scope>
    <source>
        <strain evidence="3">I ESC-2004</strain>
    </source>
</reference>
<evidence type="ECO:0000313" key="1">
    <source>
        <dbReference type="EMBL" id="ELU16447.1"/>
    </source>
</evidence>
<evidence type="ECO:0000313" key="3">
    <source>
        <dbReference type="Proteomes" id="UP000014760"/>
    </source>
</evidence>
<protein>
    <submittedName>
        <fullName evidence="1 2">Uncharacterized protein</fullName>
    </submittedName>
</protein>
<organism evidence="1">
    <name type="scientific">Capitella teleta</name>
    <name type="common">Polychaete worm</name>
    <dbReference type="NCBI Taxonomy" id="283909"/>
    <lineage>
        <taxon>Eukaryota</taxon>
        <taxon>Metazoa</taxon>
        <taxon>Spiralia</taxon>
        <taxon>Lophotrochozoa</taxon>
        <taxon>Annelida</taxon>
        <taxon>Polychaeta</taxon>
        <taxon>Sedentaria</taxon>
        <taxon>Scolecida</taxon>
        <taxon>Capitellidae</taxon>
        <taxon>Capitella</taxon>
    </lineage>
</organism>
<dbReference type="Proteomes" id="UP000014760">
    <property type="component" value="Unassembled WGS sequence"/>
</dbReference>
<reference evidence="1 3" key="2">
    <citation type="journal article" date="2013" name="Nature">
        <title>Insights into bilaterian evolution from three spiralian genomes.</title>
        <authorList>
            <person name="Simakov O."/>
            <person name="Marletaz F."/>
            <person name="Cho S.J."/>
            <person name="Edsinger-Gonzales E."/>
            <person name="Havlak P."/>
            <person name="Hellsten U."/>
            <person name="Kuo D.H."/>
            <person name="Larsson T."/>
            <person name="Lv J."/>
            <person name="Arendt D."/>
            <person name="Savage R."/>
            <person name="Osoegawa K."/>
            <person name="de Jong P."/>
            <person name="Grimwood J."/>
            <person name="Chapman J.A."/>
            <person name="Shapiro H."/>
            <person name="Aerts A."/>
            <person name="Otillar R.P."/>
            <person name="Terry A.Y."/>
            <person name="Boore J.L."/>
            <person name="Grigoriev I.V."/>
            <person name="Lindberg D.R."/>
            <person name="Seaver E.C."/>
            <person name="Weisblat D.A."/>
            <person name="Putnam N.H."/>
            <person name="Rokhsar D.S."/>
        </authorList>
    </citation>
    <scope>NUCLEOTIDE SEQUENCE</scope>
    <source>
        <strain evidence="1 3">I ESC-2004</strain>
    </source>
</reference>
<dbReference type="InterPro" id="IPR036770">
    <property type="entry name" value="Ankyrin_rpt-contain_sf"/>
</dbReference>
<keyword evidence="3" id="KW-1185">Reference proteome</keyword>
<proteinExistence type="predicted"/>
<dbReference type="HOGENOM" id="CLU_1278687_0_0_1"/>
<reference evidence="2" key="3">
    <citation type="submission" date="2015-06" db="UniProtKB">
        <authorList>
            <consortium name="EnsemblMetazoa"/>
        </authorList>
    </citation>
    <scope>IDENTIFICATION</scope>
</reference>
<evidence type="ECO:0000313" key="2">
    <source>
        <dbReference type="EnsemblMetazoa" id="CapteP190435"/>
    </source>
</evidence>
<dbReference type="EMBL" id="KB293165">
    <property type="protein sequence ID" value="ELU16447.1"/>
    <property type="molecule type" value="Genomic_DNA"/>
</dbReference>
<dbReference type="SUPFAM" id="SSF48403">
    <property type="entry name" value="Ankyrin repeat"/>
    <property type="match status" value="1"/>
</dbReference>
<dbReference type="AlphaFoldDB" id="R7VCZ3"/>
<gene>
    <name evidence="1" type="ORF">CAPTEDRAFT_190435</name>
</gene>